<dbReference type="GO" id="GO:0042597">
    <property type="term" value="C:periplasmic space"/>
    <property type="evidence" value="ECO:0007669"/>
    <property type="project" value="UniProtKB-SubCell"/>
</dbReference>
<dbReference type="GO" id="GO:0051536">
    <property type="term" value="F:iron-sulfur cluster binding"/>
    <property type="evidence" value="ECO:0007669"/>
    <property type="project" value="UniProtKB-KW"/>
</dbReference>
<feature type="transmembrane region" description="Helical" evidence="5">
    <location>
        <begin position="12"/>
        <end position="34"/>
    </location>
</feature>
<dbReference type="PANTHER" id="PTHR13754:SF13">
    <property type="entry name" value="METALLO-BETA-LACTAMASE SUPERFAMILY PROTEIN (AFU_ORTHOLOGUE AFUA_3G07630)"/>
    <property type="match status" value="1"/>
</dbReference>
<dbReference type="NCBIfam" id="TIGR01409">
    <property type="entry name" value="TAT_signal_seq"/>
    <property type="match status" value="1"/>
</dbReference>
<dbReference type="SUPFAM" id="SSF56281">
    <property type="entry name" value="Metallo-hydrolase/oxidoreductase"/>
    <property type="match status" value="1"/>
</dbReference>
<keyword evidence="4" id="KW-0408">Iron</keyword>
<evidence type="ECO:0000256" key="1">
    <source>
        <dbReference type="ARBA" id="ARBA00004418"/>
    </source>
</evidence>
<dbReference type="InterPro" id="IPR006311">
    <property type="entry name" value="TAT_signal"/>
</dbReference>
<comment type="subcellular location">
    <subcellularLocation>
        <location evidence="1">Periplasm</location>
    </subcellularLocation>
</comment>
<sequence length="388" mass="43662">MSTNRNNISRRDFVKGAATGLVAGTFASMGMYSYSPWAYSQLPKTQRNQQDFGTCRSVRVTNISETSWFNNAHLIGDIHEAGGLLVNQYTLNWAPLANGKGSGKGSYEEGISTIKDLLPHDLEKAWEIQKKLSLHPENPGGYSCLLEVEALDGTVRKFLLDTGWSYEWMDSCFKREGIDQMLRDQEIEALFISHEHWDHFWGLPVTMKYDNRIPLYVHDGFYKEGLQYIKDSGYKGEPVIVNKPVTQIAPGMALLKFDVPIINRVFGETSLAFNIKDKGLVLVSGCNHQGILQFADFAFTNLKYDNDKFYGIYGGLHISPFEDWDPKYDDLVIALGQWGFELIGCNHCTGHLTAKKFVEAGYPVVRGTARFRSASEDYLGNGDKITFG</sequence>
<dbReference type="Proteomes" id="UP000198635">
    <property type="component" value="Unassembled WGS sequence"/>
</dbReference>
<evidence type="ECO:0000259" key="6">
    <source>
        <dbReference type="Pfam" id="PF12706"/>
    </source>
</evidence>
<keyword evidence="5" id="KW-1133">Transmembrane helix</keyword>
<keyword evidence="5" id="KW-0812">Transmembrane</keyword>
<organism evidence="7 8">
    <name type="scientific">Desulfomicrobium apsheronum</name>
    <dbReference type="NCBI Taxonomy" id="52560"/>
    <lineage>
        <taxon>Bacteria</taxon>
        <taxon>Pseudomonadati</taxon>
        <taxon>Thermodesulfobacteriota</taxon>
        <taxon>Desulfovibrionia</taxon>
        <taxon>Desulfovibrionales</taxon>
        <taxon>Desulfomicrobiaceae</taxon>
        <taxon>Desulfomicrobium</taxon>
    </lineage>
</organism>
<dbReference type="InterPro" id="IPR019546">
    <property type="entry name" value="TAT_signal_bac_arc"/>
</dbReference>
<gene>
    <name evidence="7" type="ORF">SAMN04488082_103206</name>
</gene>
<dbReference type="PANTHER" id="PTHR13754">
    <property type="entry name" value="METALLO-BETA-LACTAMASE SUPERFAMILY PROTEIN"/>
    <property type="match status" value="1"/>
</dbReference>
<dbReference type="EMBL" id="FORX01000003">
    <property type="protein sequence ID" value="SFJ46627.1"/>
    <property type="molecule type" value="Genomic_DNA"/>
</dbReference>
<keyword evidence="5" id="KW-0472">Membrane</keyword>
<evidence type="ECO:0000313" key="8">
    <source>
        <dbReference type="Proteomes" id="UP000198635"/>
    </source>
</evidence>
<dbReference type="OrthoDB" id="9803916at2"/>
<keyword evidence="8" id="KW-1185">Reference proteome</keyword>
<accession>A0A1I3RMZ0</accession>
<evidence type="ECO:0000256" key="4">
    <source>
        <dbReference type="ARBA" id="ARBA00023014"/>
    </source>
</evidence>
<keyword evidence="4" id="KW-0411">Iron-sulfur</keyword>
<comment type="subunit">
    <text evidence="2">Heterodimer of a large and a small subunit.</text>
</comment>
<evidence type="ECO:0000256" key="2">
    <source>
        <dbReference type="ARBA" id="ARBA00011771"/>
    </source>
</evidence>
<proteinExistence type="predicted"/>
<dbReference type="STRING" id="52560.SAMN04488082_103206"/>
<dbReference type="InterPro" id="IPR036866">
    <property type="entry name" value="RibonucZ/Hydroxyglut_hydro"/>
</dbReference>
<dbReference type="Pfam" id="PF12706">
    <property type="entry name" value="Lactamase_B_2"/>
    <property type="match status" value="1"/>
</dbReference>
<evidence type="ECO:0000256" key="5">
    <source>
        <dbReference type="SAM" id="Phobius"/>
    </source>
</evidence>
<dbReference type="PROSITE" id="PS51318">
    <property type="entry name" value="TAT"/>
    <property type="match status" value="1"/>
</dbReference>
<dbReference type="AlphaFoldDB" id="A0A1I3RMZ0"/>
<dbReference type="GO" id="GO:0016740">
    <property type="term" value="F:transferase activity"/>
    <property type="evidence" value="ECO:0007669"/>
    <property type="project" value="TreeGrafter"/>
</dbReference>
<reference evidence="8" key="1">
    <citation type="submission" date="2016-10" db="EMBL/GenBank/DDBJ databases">
        <authorList>
            <person name="Varghese N."/>
            <person name="Submissions S."/>
        </authorList>
    </citation>
    <scope>NUCLEOTIDE SEQUENCE [LARGE SCALE GENOMIC DNA]</scope>
    <source>
        <strain evidence="8">DSM 5918</strain>
    </source>
</reference>
<evidence type="ECO:0000256" key="3">
    <source>
        <dbReference type="ARBA" id="ARBA00022723"/>
    </source>
</evidence>
<feature type="domain" description="Metallo-beta-lactamase" evidence="6">
    <location>
        <begin position="156"/>
        <end position="222"/>
    </location>
</feature>
<dbReference type="RefSeq" id="WP_092373052.1">
    <property type="nucleotide sequence ID" value="NZ_FORX01000003.1"/>
</dbReference>
<dbReference type="Gene3D" id="3.60.15.10">
    <property type="entry name" value="Ribonuclease Z/Hydroxyacylglutathione hydrolase-like"/>
    <property type="match status" value="1"/>
</dbReference>
<name>A0A1I3RMZ0_9BACT</name>
<dbReference type="InterPro" id="IPR052926">
    <property type="entry name" value="Metallo-beta-lactamase_dom"/>
</dbReference>
<dbReference type="GO" id="GO:0046872">
    <property type="term" value="F:metal ion binding"/>
    <property type="evidence" value="ECO:0007669"/>
    <property type="project" value="UniProtKB-KW"/>
</dbReference>
<evidence type="ECO:0000313" key="7">
    <source>
        <dbReference type="EMBL" id="SFJ46627.1"/>
    </source>
</evidence>
<protein>
    <submittedName>
        <fullName evidence="7">7,8-dihydropterin-6-yl-methyl-4-(Beta-D-ribofuranosyl)aminobenzene 5'-phosphate synthase</fullName>
    </submittedName>
</protein>
<dbReference type="InterPro" id="IPR001279">
    <property type="entry name" value="Metallo-B-lactamas"/>
</dbReference>
<keyword evidence="3" id="KW-0479">Metal-binding</keyword>